<name>A0A5E4QUL3_9NEOP</name>
<dbReference type="EMBL" id="FZQP02004867">
    <property type="protein sequence ID" value="VVD00620.1"/>
    <property type="molecule type" value="Genomic_DNA"/>
</dbReference>
<organism evidence="1 2">
    <name type="scientific">Leptidea sinapis</name>
    <dbReference type="NCBI Taxonomy" id="189913"/>
    <lineage>
        <taxon>Eukaryota</taxon>
        <taxon>Metazoa</taxon>
        <taxon>Ecdysozoa</taxon>
        <taxon>Arthropoda</taxon>
        <taxon>Hexapoda</taxon>
        <taxon>Insecta</taxon>
        <taxon>Pterygota</taxon>
        <taxon>Neoptera</taxon>
        <taxon>Endopterygota</taxon>
        <taxon>Lepidoptera</taxon>
        <taxon>Glossata</taxon>
        <taxon>Ditrysia</taxon>
        <taxon>Papilionoidea</taxon>
        <taxon>Pieridae</taxon>
        <taxon>Dismorphiinae</taxon>
        <taxon>Leptidea</taxon>
    </lineage>
</organism>
<sequence length="141" mass="16265">MGQMIEAESSVKVFQHLQKHVQRNVVTQTRTALKLLRPVLASHLLKLCEYKAYVHTRLTYAAPAWFTLTSETGRKSLRAHQWLALRTISGTPSFIRNQVFSRDLRMESLDDFICFKIESIKIQQDDPIHEGVSIVTRPTEN</sequence>
<dbReference type="AlphaFoldDB" id="A0A5E4QUL3"/>
<keyword evidence="2" id="KW-1185">Reference proteome</keyword>
<reference evidence="1 2" key="1">
    <citation type="submission" date="2017-07" db="EMBL/GenBank/DDBJ databases">
        <authorList>
            <person name="Talla V."/>
            <person name="Backstrom N."/>
        </authorList>
    </citation>
    <scope>NUCLEOTIDE SEQUENCE [LARGE SCALE GENOMIC DNA]</scope>
</reference>
<proteinExistence type="predicted"/>
<evidence type="ECO:0000313" key="1">
    <source>
        <dbReference type="EMBL" id="VVD00620.1"/>
    </source>
</evidence>
<protein>
    <submittedName>
        <fullName evidence="1">Uncharacterized protein</fullName>
    </submittedName>
</protein>
<gene>
    <name evidence="1" type="ORF">LSINAPIS_LOCUS11216</name>
</gene>
<accession>A0A5E4QUL3</accession>
<evidence type="ECO:0000313" key="2">
    <source>
        <dbReference type="Proteomes" id="UP000324832"/>
    </source>
</evidence>
<dbReference type="Proteomes" id="UP000324832">
    <property type="component" value="Unassembled WGS sequence"/>
</dbReference>